<organism evidence="1 2">
    <name type="scientific">Segatella buccae</name>
    <dbReference type="NCBI Taxonomy" id="28126"/>
    <lineage>
        <taxon>Bacteria</taxon>
        <taxon>Pseudomonadati</taxon>
        <taxon>Bacteroidota</taxon>
        <taxon>Bacteroidia</taxon>
        <taxon>Bacteroidales</taxon>
        <taxon>Prevotellaceae</taxon>
        <taxon>Segatella</taxon>
    </lineage>
</organism>
<sequence length="466" mass="53456">MLLHFFISTFAGEKDTHCRISFTDIDMTNINRYILGLTAVLTWFAAMPAAGQGRGAQNGHSAGRPVAGIYANYLDSLSLLHRRVDSLRIKSSTTAGGGLRAATSVLFTPLTFYHRPAASLFSLDSTSTGQSTANQLIDGALMNIYLKRPDLVKTGESDLDIVNIIPADKAERPVRVEPKIVDDIVVQPMQTDVVPVDVLVKKPNFWTILGDYNLQFMQNYVSGNWYKGGESNYSMLGYVVMQANYNNKQKVKWDNKLEVKLGLQTSRGDSIHSYRMTEDLLRYTTKLGLQATRRWYYTVQVIAQTQSLRTYKTNDQRIYASFMAPFSLNLSVGMDYNVELFRKRLTGSVHLAPMAMNWKYVRRPELATRYGIDDGKRQLTDYGSELTVDLSWKFCDNINWKTRFYGYTTYKRAELEWENTFVFRFNRYIAANIFLYPRFDDGAKYDDRHGYFQLKEYLSLGFSYSF</sequence>
<dbReference type="InterPro" id="IPR021428">
    <property type="entry name" value="DUF3078"/>
</dbReference>
<gene>
    <name evidence="1" type="ORF">NCTC13063_02360</name>
</gene>
<evidence type="ECO:0000313" key="1">
    <source>
        <dbReference type="EMBL" id="SUB96596.1"/>
    </source>
</evidence>
<dbReference type="Pfam" id="PF11276">
    <property type="entry name" value="DUF3078"/>
    <property type="match status" value="1"/>
</dbReference>
<name>A0AAQ1UNX2_9BACT</name>
<reference evidence="1 2" key="1">
    <citation type="submission" date="2018-06" db="EMBL/GenBank/DDBJ databases">
        <authorList>
            <consortium name="Pathogen Informatics"/>
            <person name="Doyle S."/>
        </authorList>
    </citation>
    <scope>NUCLEOTIDE SEQUENCE [LARGE SCALE GENOMIC DNA]</scope>
    <source>
        <strain evidence="1 2">NCTC13063</strain>
    </source>
</reference>
<dbReference type="AlphaFoldDB" id="A0AAQ1UNX2"/>
<proteinExistence type="predicted"/>
<accession>A0AAQ1UNX2</accession>
<dbReference type="Proteomes" id="UP000255283">
    <property type="component" value="Unassembled WGS sequence"/>
</dbReference>
<comment type="caution">
    <text evidence="1">The sequence shown here is derived from an EMBL/GenBank/DDBJ whole genome shotgun (WGS) entry which is preliminary data.</text>
</comment>
<protein>
    <submittedName>
        <fullName evidence="1">Protein of uncharacterized function (DUF3078)</fullName>
    </submittedName>
</protein>
<evidence type="ECO:0000313" key="2">
    <source>
        <dbReference type="Proteomes" id="UP000255283"/>
    </source>
</evidence>
<dbReference type="EMBL" id="UGTJ01000002">
    <property type="protein sequence ID" value="SUB96596.1"/>
    <property type="molecule type" value="Genomic_DNA"/>
</dbReference>